<dbReference type="SUPFAM" id="SSF51306">
    <property type="entry name" value="LexA/Signal peptidase"/>
    <property type="match status" value="1"/>
</dbReference>
<keyword evidence="2" id="KW-0238">DNA-binding</keyword>
<feature type="domain" description="HTH cro/C1-type" evidence="4">
    <location>
        <begin position="7"/>
        <end position="61"/>
    </location>
</feature>
<reference evidence="5 6" key="1">
    <citation type="journal article" date="2018" name="Elife">
        <title>Discovery and characterization of a prevalent human gut bacterial enzyme sufficient for the inactivation of a family of plant toxins.</title>
        <authorList>
            <person name="Koppel N."/>
            <person name="Bisanz J.E."/>
            <person name="Pandelia M.E."/>
            <person name="Turnbaugh P.J."/>
            <person name="Balskus E.P."/>
        </authorList>
    </citation>
    <scope>NUCLEOTIDE SEQUENCE [LARGE SCALE GENOMIC DNA]</scope>
    <source>
        <strain evidence="5 6">FAA1-1-60AUCSF</strain>
    </source>
</reference>
<dbReference type="InterPro" id="IPR015927">
    <property type="entry name" value="Peptidase_S24_S26A/B/C"/>
</dbReference>
<comment type="caution">
    <text evidence="5">The sequence shown here is derived from an EMBL/GenBank/DDBJ whole genome shotgun (WGS) entry which is preliminary data.</text>
</comment>
<evidence type="ECO:0000313" key="6">
    <source>
        <dbReference type="Proteomes" id="UP000253857"/>
    </source>
</evidence>
<dbReference type="CDD" id="cd06529">
    <property type="entry name" value="S24_LexA-like"/>
    <property type="match status" value="1"/>
</dbReference>
<evidence type="ECO:0000259" key="4">
    <source>
        <dbReference type="PROSITE" id="PS50943"/>
    </source>
</evidence>
<dbReference type="Pfam" id="PF00717">
    <property type="entry name" value="Peptidase_S24"/>
    <property type="match status" value="1"/>
</dbReference>
<dbReference type="PANTHER" id="PTHR40661">
    <property type="match status" value="1"/>
</dbReference>
<dbReference type="Pfam" id="PF01381">
    <property type="entry name" value="HTH_3"/>
    <property type="match status" value="1"/>
</dbReference>
<evidence type="ECO:0000313" key="5">
    <source>
        <dbReference type="EMBL" id="RDB89074.1"/>
    </source>
</evidence>
<name>A0A369NEU4_EGGLN</name>
<accession>A0A369NEU4</accession>
<evidence type="ECO:0000256" key="2">
    <source>
        <dbReference type="ARBA" id="ARBA00023125"/>
    </source>
</evidence>
<evidence type="ECO:0000256" key="1">
    <source>
        <dbReference type="ARBA" id="ARBA00023015"/>
    </source>
</evidence>
<dbReference type="Gene3D" id="2.10.109.10">
    <property type="entry name" value="Umud Fragment, subunit A"/>
    <property type="match status" value="1"/>
</dbReference>
<evidence type="ECO:0000256" key="3">
    <source>
        <dbReference type="ARBA" id="ARBA00023163"/>
    </source>
</evidence>
<dbReference type="PROSITE" id="PS50943">
    <property type="entry name" value="HTH_CROC1"/>
    <property type="match status" value="1"/>
</dbReference>
<organism evidence="5 6">
    <name type="scientific">Eggerthella lenta</name>
    <name type="common">Eubacterium lentum</name>
    <dbReference type="NCBI Taxonomy" id="84112"/>
    <lineage>
        <taxon>Bacteria</taxon>
        <taxon>Bacillati</taxon>
        <taxon>Actinomycetota</taxon>
        <taxon>Coriobacteriia</taxon>
        <taxon>Eggerthellales</taxon>
        <taxon>Eggerthellaceae</taxon>
        <taxon>Eggerthella</taxon>
    </lineage>
</organism>
<dbReference type="SMART" id="SM00530">
    <property type="entry name" value="HTH_XRE"/>
    <property type="match status" value="1"/>
</dbReference>
<keyword evidence="1" id="KW-0805">Transcription regulation</keyword>
<dbReference type="InterPro" id="IPR039418">
    <property type="entry name" value="LexA-like"/>
</dbReference>
<dbReference type="Proteomes" id="UP000253857">
    <property type="component" value="Unassembled WGS sequence"/>
</dbReference>
<dbReference type="InterPro" id="IPR001387">
    <property type="entry name" value="Cro/C1-type_HTH"/>
</dbReference>
<dbReference type="InterPro" id="IPR010982">
    <property type="entry name" value="Lambda_DNA-bd_dom_sf"/>
</dbReference>
<dbReference type="SUPFAM" id="SSF47413">
    <property type="entry name" value="lambda repressor-like DNA-binding domains"/>
    <property type="match status" value="1"/>
</dbReference>
<proteinExistence type="predicted"/>
<dbReference type="AlphaFoldDB" id="A0A369NEU4"/>
<dbReference type="RefSeq" id="WP_035585278.1">
    <property type="nucleotide sequence ID" value="NZ_PPTY01000001.1"/>
</dbReference>
<protein>
    <submittedName>
        <fullName evidence="5">ABC transporter permease</fullName>
    </submittedName>
</protein>
<dbReference type="GO" id="GO:0003677">
    <property type="term" value="F:DNA binding"/>
    <property type="evidence" value="ECO:0007669"/>
    <property type="project" value="UniProtKB-KW"/>
</dbReference>
<sequence>MNAGDNIKKLREIHDLTQEQLADKLGVTRESVVKWESGKINIRDRHVSKLVEIYGIDPDDIKSENYGLAAKSLAETPNFPVGAIFPATPRKAYAPLLGRVHAGDAQAPEIIEDNVSLPYEVWDGHRDGYFLQVEGRCMSKVYPEGCYIFVDPRKQPQNGSIAVVSIDGEDYVMRRLYRGANTMILSPDSWDDGYEDIVISGHDERTVEFVGVVVWFQASKEME</sequence>
<gene>
    <name evidence="5" type="ORF">C1871_00985</name>
</gene>
<dbReference type="CDD" id="cd00093">
    <property type="entry name" value="HTH_XRE"/>
    <property type="match status" value="1"/>
</dbReference>
<keyword evidence="3" id="KW-0804">Transcription</keyword>
<dbReference type="PANTHER" id="PTHR40661:SF3">
    <property type="entry name" value="FELS-1 PROPHAGE TRANSCRIPTIONAL REGULATOR"/>
    <property type="match status" value="1"/>
</dbReference>
<dbReference type="InterPro" id="IPR036286">
    <property type="entry name" value="LexA/Signal_pep-like_sf"/>
</dbReference>
<dbReference type="EMBL" id="PPTY01000001">
    <property type="protein sequence ID" value="RDB89074.1"/>
    <property type="molecule type" value="Genomic_DNA"/>
</dbReference>
<dbReference type="Gene3D" id="1.10.260.40">
    <property type="entry name" value="lambda repressor-like DNA-binding domains"/>
    <property type="match status" value="1"/>
</dbReference>